<comment type="similarity">
    <text evidence="1 7 8">Belongs to the universal ribosomal protein uS5 family.</text>
</comment>
<dbReference type="GO" id="GO:0006412">
    <property type="term" value="P:translation"/>
    <property type="evidence" value="ECO:0007669"/>
    <property type="project" value="UniProtKB-UniRule"/>
</dbReference>
<dbReference type="EMBL" id="MEZV01000057">
    <property type="protein sequence ID" value="OGD65467.1"/>
    <property type="molecule type" value="Genomic_DNA"/>
</dbReference>
<evidence type="ECO:0000256" key="7">
    <source>
        <dbReference type="HAMAP-Rule" id="MF_01307"/>
    </source>
</evidence>
<dbReference type="PANTHER" id="PTHR48277">
    <property type="entry name" value="MITOCHONDRIAL RIBOSOMAL PROTEIN S5"/>
    <property type="match status" value="1"/>
</dbReference>
<dbReference type="GO" id="GO:0003735">
    <property type="term" value="F:structural constituent of ribosome"/>
    <property type="evidence" value="ECO:0007669"/>
    <property type="project" value="UniProtKB-UniRule"/>
</dbReference>
<keyword evidence="2 7" id="KW-0699">rRNA-binding</keyword>
<dbReference type="STRING" id="1797469.A3F08_00375"/>
<dbReference type="Pfam" id="PF00333">
    <property type="entry name" value="Ribosomal_S5"/>
    <property type="match status" value="1"/>
</dbReference>
<keyword evidence="4 7" id="KW-0689">Ribosomal protein</keyword>
<dbReference type="Pfam" id="PF03719">
    <property type="entry name" value="Ribosomal_S5_C"/>
    <property type="match status" value="1"/>
</dbReference>
<reference evidence="11 12" key="1">
    <citation type="journal article" date="2016" name="Nat. Commun.">
        <title>Thousands of microbial genomes shed light on interconnected biogeochemical processes in an aquifer system.</title>
        <authorList>
            <person name="Anantharaman K."/>
            <person name="Brown C.T."/>
            <person name="Hug L.A."/>
            <person name="Sharon I."/>
            <person name="Castelle C.J."/>
            <person name="Probst A.J."/>
            <person name="Thomas B.C."/>
            <person name="Singh A."/>
            <person name="Wilkins M.J."/>
            <person name="Karaoz U."/>
            <person name="Brodie E.L."/>
            <person name="Williams K.H."/>
            <person name="Hubbard S.S."/>
            <person name="Banfield J.F."/>
        </authorList>
    </citation>
    <scope>NUCLEOTIDE SEQUENCE [LARGE SCALE GENOMIC DNA]</scope>
</reference>
<evidence type="ECO:0000256" key="9">
    <source>
        <dbReference type="SAM" id="MobiDB-lite"/>
    </source>
</evidence>
<accession>A0A1F5EDD2</accession>
<name>A0A1F5EDD2_9BACT</name>
<evidence type="ECO:0000256" key="2">
    <source>
        <dbReference type="ARBA" id="ARBA00022730"/>
    </source>
</evidence>
<evidence type="ECO:0000259" key="10">
    <source>
        <dbReference type="PROSITE" id="PS50881"/>
    </source>
</evidence>
<comment type="function">
    <text evidence="7">Located at the back of the 30S subunit body where it stabilizes the conformation of the head with respect to the body.</text>
</comment>
<dbReference type="GO" id="GO:0019843">
    <property type="term" value="F:rRNA binding"/>
    <property type="evidence" value="ECO:0007669"/>
    <property type="project" value="UniProtKB-UniRule"/>
</dbReference>
<dbReference type="NCBIfam" id="TIGR01021">
    <property type="entry name" value="rpsE_bact"/>
    <property type="match status" value="1"/>
</dbReference>
<feature type="region of interest" description="Disordered" evidence="9">
    <location>
        <begin position="167"/>
        <end position="209"/>
    </location>
</feature>
<dbReference type="PANTHER" id="PTHR48277:SF1">
    <property type="entry name" value="MITOCHONDRIAL RIBOSOMAL PROTEIN S5"/>
    <property type="match status" value="1"/>
</dbReference>
<keyword evidence="3 7" id="KW-0694">RNA-binding</keyword>
<comment type="function">
    <text evidence="7">With S4 and S12 plays an important role in translational accuracy.</text>
</comment>
<dbReference type="SUPFAM" id="SSF54211">
    <property type="entry name" value="Ribosomal protein S5 domain 2-like"/>
    <property type="match status" value="1"/>
</dbReference>
<dbReference type="InterPro" id="IPR005324">
    <property type="entry name" value="Ribosomal_uS5_C"/>
</dbReference>
<dbReference type="Proteomes" id="UP000176451">
    <property type="component" value="Unassembled WGS sequence"/>
</dbReference>
<feature type="domain" description="S5 DRBM" evidence="10">
    <location>
        <begin position="20"/>
        <end position="83"/>
    </location>
</feature>
<feature type="compositionally biased region" description="Basic and acidic residues" evidence="9">
    <location>
        <begin position="172"/>
        <end position="181"/>
    </location>
</feature>
<organism evidence="11 12">
    <name type="scientific">Candidatus Berkelbacteria bacterium RIFCSPHIGHO2_12_FULL_36_9</name>
    <dbReference type="NCBI Taxonomy" id="1797469"/>
    <lineage>
        <taxon>Bacteria</taxon>
        <taxon>Candidatus Berkelbacteria</taxon>
    </lineage>
</organism>
<protein>
    <recommendedName>
        <fullName evidence="6 7">Small ribosomal subunit protein uS5</fullName>
    </recommendedName>
</protein>
<dbReference type="GO" id="GO:0005737">
    <property type="term" value="C:cytoplasm"/>
    <property type="evidence" value="ECO:0007669"/>
    <property type="project" value="UniProtKB-ARBA"/>
</dbReference>
<evidence type="ECO:0000313" key="11">
    <source>
        <dbReference type="EMBL" id="OGD65467.1"/>
    </source>
</evidence>
<dbReference type="PROSITE" id="PS50881">
    <property type="entry name" value="S5_DSRBD"/>
    <property type="match status" value="1"/>
</dbReference>
<dbReference type="FunFam" id="3.30.230.10:FF:000002">
    <property type="entry name" value="30S ribosomal protein S5"/>
    <property type="match status" value="1"/>
</dbReference>
<dbReference type="InterPro" id="IPR014721">
    <property type="entry name" value="Ribsml_uS5_D2-typ_fold_subgr"/>
</dbReference>
<evidence type="ECO:0000256" key="5">
    <source>
        <dbReference type="ARBA" id="ARBA00023274"/>
    </source>
</evidence>
<evidence type="ECO:0000256" key="4">
    <source>
        <dbReference type="ARBA" id="ARBA00022980"/>
    </source>
</evidence>
<dbReference type="Gene3D" id="3.30.230.10">
    <property type="match status" value="1"/>
</dbReference>
<dbReference type="HAMAP" id="MF_01307_B">
    <property type="entry name" value="Ribosomal_uS5_B"/>
    <property type="match status" value="1"/>
</dbReference>
<dbReference type="InterPro" id="IPR020568">
    <property type="entry name" value="Ribosomal_Su5_D2-typ_SF"/>
</dbReference>
<comment type="domain">
    <text evidence="7">The N-terminal domain interacts with the head of the 30S subunit; the C-terminal domain interacts with the body and contacts protein S4. The interaction surface between S4 and S5 is involved in control of translational fidelity.</text>
</comment>
<comment type="caution">
    <text evidence="11">The sequence shown here is derived from an EMBL/GenBank/DDBJ whole genome shotgun (WGS) entry which is preliminary data.</text>
</comment>
<dbReference type="InterPro" id="IPR013810">
    <property type="entry name" value="Ribosomal_uS5_N"/>
</dbReference>
<comment type="subunit">
    <text evidence="7">Part of the 30S ribosomal subunit. Contacts proteins S4 and S8.</text>
</comment>
<dbReference type="InterPro" id="IPR000851">
    <property type="entry name" value="Ribosomal_uS5"/>
</dbReference>
<proteinExistence type="inferred from homology"/>
<dbReference type="SUPFAM" id="SSF54768">
    <property type="entry name" value="dsRNA-binding domain-like"/>
    <property type="match status" value="1"/>
</dbReference>
<evidence type="ECO:0000256" key="1">
    <source>
        <dbReference type="ARBA" id="ARBA00008945"/>
    </source>
</evidence>
<dbReference type="InterPro" id="IPR005712">
    <property type="entry name" value="Ribosomal_uS5_bac-type"/>
</dbReference>
<evidence type="ECO:0000256" key="6">
    <source>
        <dbReference type="ARBA" id="ARBA00035255"/>
    </source>
</evidence>
<dbReference type="AlphaFoldDB" id="A0A1F5EDD2"/>
<evidence type="ECO:0000256" key="8">
    <source>
        <dbReference type="RuleBase" id="RU003823"/>
    </source>
</evidence>
<dbReference type="PROSITE" id="PS00585">
    <property type="entry name" value="RIBOSOMAL_S5"/>
    <property type="match status" value="1"/>
</dbReference>
<evidence type="ECO:0000256" key="3">
    <source>
        <dbReference type="ARBA" id="ARBA00022884"/>
    </source>
</evidence>
<sequence length="209" mass="22988">MDNQKIQSKLGIRDEKKSEFEEKVVQVDRVSRTVKGGKRIRFRALVVVGNRNGKVGAGIGKGQEVVLAVKKAVNHAKKSMIEVPILNETIPHEIRVDFGGAKLYLAPAGKGTSIVAGGSVRSVLELVGIKNILSKMLGSPNKINNVKATILALKSLRKREPIVAKTPQDNILNKENEDKEQNIAVKTPKKDNIMKEEKDEIKSDSQKNH</sequence>
<gene>
    <name evidence="7" type="primary">rpsE</name>
    <name evidence="11" type="ORF">A3F08_00375</name>
</gene>
<evidence type="ECO:0000313" key="12">
    <source>
        <dbReference type="Proteomes" id="UP000176451"/>
    </source>
</evidence>
<dbReference type="Gene3D" id="3.30.160.20">
    <property type="match status" value="1"/>
</dbReference>
<keyword evidence="5 7" id="KW-0687">Ribonucleoprotein</keyword>
<feature type="compositionally biased region" description="Basic and acidic residues" evidence="9">
    <location>
        <begin position="188"/>
        <end position="209"/>
    </location>
</feature>
<dbReference type="InterPro" id="IPR018192">
    <property type="entry name" value="Ribosomal_uS5_N_CS"/>
</dbReference>
<dbReference type="GO" id="GO:0015935">
    <property type="term" value="C:small ribosomal subunit"/>
    <property type="evidence" value="ECO:0007669"/>
    <property type="project" value="InterPro"/>
</dbReference>